<evidence type="ECO:0000313" key="2">
    <source>
        <dbReference type="Proteomes" id="UP001062846"/>
    </source>
</evidence>
<dbReference type="Proteomes" id="UP001062846">
    <property type="component" value="Chromosome 10"/>
</dbReference>
<evidence type="ECO:0000313" key="1">
    <source>
        <dbReference type="EMBL" id="KAI8535372.1"/>
    </source>
</evidence>
<organism evidence="1 2">
    <name type="scientific">Rhododendron molle</name>
    <name type="common">Chinese azalea</name>
    <name type="synonym">Azalea mollis</name>
    <dbReference type="NCBI Taxonomy" id="49168"/>
    <lineage>
        <taxon>Eukaryota</taxon>
        <taxon>Viridiplantae</taxon>
        <taxon>Streptophyta</taxon>
        <taxon>Embryophyta</taxon>
        <taxon>Tracheophyta</taxon>
        <taxon>Spermatophyta</taxon>
        <taxon>Magnoliopsida</taxon>
        <taxon>eudicotyledons</taxon>
        <taxon>Gunneridae</taxon>
        <taxon>Pentapetalae</taxon>
        <taxon>asterids</taxon>
        <taxon>Ericales</taxon>
        <taxon>Ericaceae</taxon>
        <taxon>Ericoideae</taxon>
        <taxon>Rhodoreae</taxon>
        <taxon>Rhododendron</taxon>
    </lineage>
</organism>
<name>A0ACC0M3C3_RHOML</name>
<reference evidence="1" key="1">
    <citation type="submission" date="2022-02" db="EMBL/GenBank/DDBJ databases">
        <title>Plant Genome Project.</title>
        <authorList>
            <person name="Zhang R.-G."/>
        </authorList>
    </citation>
    <scope>NUCLEOTIDE SEQUENCE</scope>
    <source>
        <strain evidence="1">AT1</strain>
    </source>
</reference>
<dbReference type="EMBL" id="CM046397">
    <property type="protein sequence ID" value="KAI8535372.1"/>
    <property type="molecule type" value="Genomic_DNA"/>
</dbReference>
<sequence>MVQRTGQYTWREVERFTRPDLMLEPFFQAGASLAVDYAEYHARYLMPSLGIRTIRVAAQAARGSVGGRRGRRQGRGDGGRGDGGRGDGGRSDGVGPSGTSFPALSWTMDVTNAQGSPGLAPPEYVKEMAEARMGLEQLVRQYAMGHPPEVLPHTCGTMARGGASRGLRRKSIRFSAPQVSSAGSREEPPSKRARHSAGTEDTPSRAA</sequence>
<gene>
    <name evidence="1" type="ORF">RHMOL_Rhmol10G0169000</name>
</gene>
<comment type="caution">
    <text evidence="1">The sequence shown here is derived from an EMBL/GenBank/DDBJ whole genome shotgun (WGS) entry which is preliminary data.</text>
</comment>
<proteinExistence type="predicted"/>
<protein>
    <submittedName>
        <fullName evidence="1">Uncharacterized protein</fullName>
    </submittedName>
</protein>
<keyword evidence="2" id="KW-1185">Reference proteome</keyword>
<accession>A0ACC0M3C3</accession>